<reference evidence="1" key="1">
    <citation type="submission" date="2022-09" db="EMBL/GenBank/DDBJ databases">
        <title>Rhodovastum sp. nov. RN2-1 isolated from soil in Seongnam, South Korea.</title>
        <authorList>
            <person name="Le N.T."/>
        </authorList>
    </citation>
    <scope>NUCLEOTIDE SEQUENCE</scope>
    <source>
        <strain evidence="1">RN2-1</strain>
    </source>
</reference>
<gene>
    <name evidence="1" type="ORF">OL599_18505</name>
</gene>
<evidence type="ECO:0000313" key="1">
    <source>
        <dbReference type="EMBL" id="MCW3476559.1"/>
    </source>
</evidence>
<evidence type="ECO:0000313" key="2">
    <source>
        <dbReference type="Proteomes" id="UP001165679"/>
    </source>
</evidence>
<organism evidence="1 2">
    <name type="scientific">Limobrevibacterium gyesilva</name>
    <dbReference type="NCBI Taxonomy" id="2991712"/>
    <lineage>
        <taxon>Bacteria</taxon>
        <taxon>Pseudomonadati</taxon>
        <taxon>Pseudomonadota</taxon>
        <taxon>Alphaproteobacteria</taxon>
        <taxon>Acetobacterales</taxon>
        <taxon>Acetobacteraceae</taxon>
        <taxon>Limobrevibacterium</taxon>
    </lineage>
</organism>
<dbReference type="RefSeq" id="WP_264715366.1">
    <property type="nucleotide sequence ID" value="NZ_JAPDNT010000021.1"/>
</dbReference>
<protein>
    <submittedName>
        <fullName evidence="1">Uncharacterized protein</fullName>
    </submittedName>
</protein>
<reference evidence="1" key="2">
    <citation type="submission" date="2022-10" db="EMBL/GenBank/DDBJ databases">
        <authorList>
            <person name="Trinh H.N."/>
        </authorList>
    </citation>
    <scope>NUCLEOTIDE SEQUENCE</scope>
    <source>
        <strain evidence="1">RN2-1</strain>
    </source>
</reference>
<comment type="caution">
    <text evidence="1">The sequence shown here is derived from an EMBL/GenBank/DDBJ whole genome shotgun (WGS) entry which is preliminary data.</text>
</comment>
<dbReference type="Proteomes" id="UP001165679">
    <property type="component" value="Unassembled WGS sequence"/>
</dbReference>
<dbReference type="AlphaFoldDB" id="A0AA41YN45"/>
<name>A0AA41YN45_9PROT</name>
<keyword evidence="2" id="KW-1185">Reference proteome</keyword>
<proteinExistence type="predicted"/>
<dbReference type="InterPro" id="IPR029063">
    <property type="entry name" value="SAM-dependent_MTases_sf"/>
</dbReference>
<dbReference type="EMBL" id="JAPDNT010000021">
    <property type="protein sequence ID" value="MCW3476559.1"/>
    <property type="molecule type" value="Genomic_DNA"/>
</dbReference>
<dbReference type="Gene3D" id="3.40.50.150">
    <property type="entry name" value="Vaccinia Virus protein VP39"/>
    <property type="match status" value="1"/>
</dbReference>
<accession>A0AA41YN45</accession>
<sequence>MSKKDNKAILALRGETRLARPVAAPSQERNCSITDRTMKPNMSDDEVDLLRNFLVCSDRYLEFGSGGSTCLAASLVKTSVTAIDSSQQWVDSVAQACAAHADWLQPTLIYVDIGPIGDWGWPTDPQTRPRWPAYHARIWAHPDTAKTDFILIDGRFRVASFMQSMLRCLPDAFIAMHDFRSRPHLHVVEEVARLVARAGELSVFQRRRNCDETKIRTILESHLYDAS</sequence>